<dbReference type="InterPro" id="IPR004326">
    <property type="entry name" value="Mlo"/>
</dbReference>
<sequence length="662" mass="74892">MAGGGDANGRELDQTPTWAVALVCAVIILISILLEKLLHHVGEIIHLRLKQRRKKPMLEALEKIKAELMVLGFISLLLTFGQHYIANICIPIKLANTMLPCPMKHPPQHHGPELNLPHEPDELNAPHEPKHVPDEHNLPLEPKHEPEHVAEHHRRLLWYEHRFLAGDSPASGCKKVSSSYVMTNALLINRGTCHLYLSTDYISYTSSYSFWQSFIAITMMLGRLKIRGWKEWEHEMVNDSEYNGKTSYKIQANPRDIFCERSHEILDQNASPLLFVATFQLQLKEALQLASFFRQFIRSVRKADYLTMRHGFVSVHLAPGSNFDFQKYIKRSLEDDFKVVVGIRMAGYVLAVHYASNSLAACNFKFAMDLPTRFACMARLVAKITPDPWLIIKPALHDAPSALFPSDFGKYFANGWERRSANNSSSHFIELNVEAGKKLVNTAVFHSFLVVVAVVNGFPFQLTIEFVKGCPISWNKATSNYNSDGGRNPRKTRRSPRHTSRASLRQTFLVWLASVNSPSHPYHSLSECIRDNIFFLDMGNELLLFLLLHYFYTIIGLYEFGLKSCFHQNFTLIILRVGLGIGVQIVCSYITLPLYALVTQMGSTMKRSIFDDQTSKALKNWHKNALKKKNDGKTEAAATRTLGGSPSDSPQNSPKLGHGTLP</sequence>
<dbReference type="Pfam" id="PF03094">
    <property type="entry name" value="Mlo"/>
    <property type="match status" value="2"/>
</dbReference>
<evidence type="ECO:0000256" key="3">
    <source>
        <dbReference type="ARBA" id="ARBA00022692"/>
    </source>
</evidence>
<evidence type="ECO:0000256" key="9">
    <source>
        <dbReference type="SAM" id="Phobius"/>
    </source>
</evidence>
<evidence type="ECO:0000256" key="8">
    <source>
        <dbReference type="SAM" id="MobiDB-lite"/>
    </source>
</evidence>
<reference evidence="11" key="1">
    <citation type="journal article" date="2020" name="Nat. Commun.">
        <title>Genome assembly of wild tea tree DASZ reveals pedigree and selection history of tea varieties.</title>
        <authorList>
            <person name="Zhang W."/>
            <person name="Zhang Y."/>
            <person name="Qiu H."/>
            <person name="Guo Y."/>
            <person name="Wan H."/>
            <person name="Zhang X."/>
            <person name="Scossa F."/>
            <person name="Alseekh S."/>
            <person name="Zhang Q."/>
            <person name="Wang P."/>
            <person name="Xu L."/>
            <person name="Schmidt M.H."/>
            <person name="Jia X."/>
            <person name="Li D."/>
            <person name="Zhu A."/>
            <person name="Guo F."/>
            <person name="Chen W."/>
            <person name="Ni D."/>
            <person name="Usadel B."/>
            <person name="Fernie A.R."/>
            <person name="Wen W."/>
        </authorList>
    </citation>
    <scope>NUCLEOTIDE SEQUENCE [LARGE SCALE GENOMIC DNA]</scope>
    <source>
        <strain evidence="11">cv. G240</strain>
    </source>
</reference>
<feature type="region of interest" description="Disordered" evidence="8">
    <location>
        <begin position="481"/>
        <end position="501"/>
    </location>
</feature>
<evidence type="ECO:0000256" key="4">
    <source>
        <dbReference type="ARBA" id="ARBA00022821"/>
    </source>
</evidence>
<protein>
    <recommendedName>
        <fullName evidence="12">MLO-like protein</fullName>
    </recommendedName>
</protein>
<feature type="transmembrane region" description="Helical" evidence="9">
    <location>
        <begin position="573"/>
        <end position="598"/>
    </location>
</feature>
<dbReference type="Proteomes" id="UP000593564">
    <property type="component" value="Unassembled WGS sequence"/>
</dbReference>
<evidence type="ECO:0000256" key="1">
    <source>
        <dbReference type="ARBA" id="ARBA00004141"/>
    </source>
</evidence>
<evidence type="ECO:0008006" key="12">
    <source>
        <dbReference type="Google" id="ProtNLM"/>
    </source>
</evidence>
<feature type="transmembrane region" description="Helical" evidence="9">
    <location>
        <begin position="18"/>
        <end position="45"/>
    </location>
</feature>
<organism evidence="10 11">
    <name type="scientific">Camellia sinensis</name>
    <name type="common">Tea plant</name>
    <name type="synonym">Thea sinensis</name>
    <dbReference type="NCBI Taxonomy" id="4442"/>
    <lineage>
        <taxon>Eukaryota</taxon>
        <taxon>Viridiplantae</taxon>
        <taxon>Streptophyta</taxon>
        <taxon>Embryophyta</taxon>
        <taxon>Tracheophyta</taxon>
        <taxon>Spermatophyta</taxon>
        <taxon>Magnoliopsida</taxon>
        <taxon>eudicotyledons</taxon>
        <taxon>Gunneridae</taxon>
        <taxon>Pentapetalae</taxon>
        <taxon>asterids</taxon>
        <taxon>Ericales</taxon>
        <taxon>Theaceae</taxon>
        <taxon>Camellia</taxon>
    </lineage>
</organism>
<keyword evidence="4" id="KW-0611">Plant defense</keyword>
<keyword evidence="6 9" id="KW-0472">Membrane</keyword>
<dbReference type="GO" id="GO:0016020">
    <property type="term" value="C:membrane"/>
    <property type="evidence" value="ECO:0007669"/>
    <property type="project" value="UniProtKB-SubCell"/>
</dbReference>
<proteinExistence type="inferred from homology"/>
<feature type="region of interest" description="Disordered" evidence="8">
    <location>
        <begin position="105"/>
        <end position="138"/>
    </location>
</feature>
<comment type="caution">
    <text evidence="10">The sequence shown here is derived from an EMBL/GenBank/DDBJ whole genome shotgun (WGS) entry which is preliminary data.</text>
</comment>
<reference evidence="10 11" key="2">
    <citation type="submission" date="2020-07" db="EMBL/GenBank/DDBJ databases">
        <title>Genome assembly of wild tea tree DASZ reveals pedigree and selection history of tea varieties.</title>
        <authorList>
            <person name="Zhang W."/>
        </authorList>
    </citation>
    <scope>NUCLEOTIDE SEQUENCE [LARGE SCALE GENOMIC DNA]</scope>
    <source>
        <strain evidence="11">cv. G240</strain>
        <tissue evidence="10">Leaf</tissue>
    </source>
</reference>
<evidence type="ECO:0000256" key="5">
    <source>
        <dbReference type="ARBA" id="ARBA00022989"/>
    </source>
</evidence>
<name>A0A7J7HV82_CAMSI</name>
<feature type="compositionally biased region" description="Basic and acidic residues" evidence="8">
    <location>
        <begin position="110"/>
        <end position="138"/>
    </location>
</feature>
<evidence type="ECO:0000256" key="2">
    <source>
        <dbReference type="ARBA" id="ARBA00006574"/>
    </source>
</evidence>
<dbReference type="EMBL" id="JACBKZ010000003">
    <property type="protein sequence ID" value="KAF5955984.1"/>
    <property type="molecule type" value="Genomic_DNA"/>
</dbReference>
<evidence type="ECO:0000313" key="11">
    <source>
        <dbReference type="Proteomes" id="UP000593564"/>
    </source>
</evidence>
<feature type="compositionally biased region" description="Polar residues" evidence="8">
    <location>
        <begin position="642"/>
        <end position="654"/>
    </location>
</feature>
<dbReference type="PANTHER" id="PTHR31942">
    <property type="entry name" value="MLO-LIKE PROTEIN 1"/>
    <property type="match status" value="1"/>
</dbReference>
<dbReference type="AlphaFoldDB" id="A0A7J7HV82"/>
<feature type="region of interest" description="Disordered" evidence="8">
    <location>
        <begin position="626"/>
        <end position="662"/>
    </location>
</feature>
<comment type="similarity">
    <text evidence="2">Belongs to the MLO family.</text>
</comment>
<dbReference type="PANTHER" id="PTHR31942:SF53">
    <property type="entry name" value="MLO-LIKE PROTEIN 5-RELATED"/>
    <property type="match status" value="1"/>
</dbReference>
<keyword evidence="7" id="KW-0568">Pathogenesis-related protein</keyword>
<feature type="transmembrane region" description="Helical" evidence="9">
    <location>
        <begin position="66"/>
        <end position="85"/>
    </location>
</feature>
<keyword evidence="5 9" id="KW-1133">Transmembrane helix</keyword>
<evidence type="ECO:0000256" key="7">
    <source>
        <dbReference type="ARBA" id="ARBA00023265"/>
    </source>
</evidence>
<evidence type="ECO:0000256" key="6">
    <source>
        <dbReference type="ARBA" id="ARBA00023136"/>
    </source>
</evidence>
<evidence type="ECO:0000313" key="10">
    <source>
        <dbReference type="EMBL" id="KAF5955984.1"/>
    </source>
</evidence>
<keyword evidence="3 9" id="KW-0812">Transmembrane</keyword>
<dbReference type="GO" id="GO:0006952">
    <property type="term" value="P:defense response"/>
    <property type="evidence" value="ECO:0007669"/>
    <property type="project" value="UniProtKB-KW"/>
</dbReference>
<feature type="compositionally biased region" description="Basic residues" evidence="8">
    <location>
        <begin position="488"/>
        <end position="500"/>
    </location>
</feature>
<comment type="subcellular location">
    <subcellularLocation>
        <location evidence="1">Membrane</location>
        <topology evidence="1">Multi-pass membrane protein</topology>
    </subcellularLocation>
</comment>
<feature type="transmembrane region" description="Helical" evidence="9">
    <location>
        <begin position="542"/>
        <end position="561"/>
    </location>
</feature>
<keyword evidence="11" id="KW-1185">Reference proteome</keyword>
<gene>
    <name evidence="10" type="ORF">HYC85_008840</name>
</gene>
<accession>A0A7J7HV82</accession>